<dbReference type="InterPro" id="IPR002026">
    <property type="entry name" value="Urease_gamma/gamma-beta_su"/>
</dbReference>
<evidence type="ECO:0000313" key="4">
    <source>
        <dbReference type="EMBL" id="CAB4923997.1"/>
    </source>
</evidence>
<dbReference type="InterPro" id="IPR002019">
    <property type="entry name" value="Urease_beta-like"/>
</dbReference>
<dbReference type="GO" id="GO:0016151">
    <property type="term" value="F:nickel cation binding"/>
    <property type="evidence" value="ECO:0007669"/>
    <property type="project" value="InterPro"/>
</dbReference>
<dbReference type="PANTHER" id="PTHR33569">
    <property type="entry name" value="UREASE"/>
    <property type="match status" value="1"/>
</dbReference>
<dbReference type="UniPathway" id="UPA00258">
    <property type="reaction ID" value="UER00370"/>
</dbReference>
<accession>A0A6J7I006</accession>
<name>A0A6J7I006_9ZZZZ</name>
<evidence type="ECO:0000256" key="2">
    <source>
        <dbReference type="ARBA" id="ARBA00012934"/>
    </source>
</evidence>
<dbReference type="InterPro" id="IPR036461">
    <property type="entry name" value="Urease_betasu_sf"/>
</dbReference>
<dbReference type="Gene3D" id="3.30.280.10">
    <property type="entry name" value="Urease, gamma-like subunit"/>
    <property type="match status" value="1"/>
</dbReference>
<evidence type="ECO:0000256" key="3">
    <source>
        <dbReference type="ARBA" id="ARBA00022801"/>
    </source>
</evidence>
<dbReference type="PANTHER" id="PTHR33569:SF1">
    <property type="entry name" value="UREASE"/>
    <property type="match status" value="1"/>
</dbReference>
<dbReference type="Gene3D" id="2.10.150.10">
    <property type="entry name" value="Urease, beta subunit"/>
    <property type="match status" value="1"/>
</dbReference>
<dbReference type="GO" id="GO:0043419">
    <property type="term" value="P:urea catabolic process"/>
    <property type="evidence" value="ECO:0007669"/>
    <property type="project" value="UniProtKB-UniPathway"/>
</dbReference>
<dbReference type="CDD" id="cd00390">
    <property type="entry name" value="Urease_gamma"/>
    <property type="match status" value="1"/>
</dbReference>
<dbReference type="AlphaFoldDB" id="A0A6J7I006"/>
<reference evidence="4" key="1">
    <citation type="submission" date="2020-05" db="EMBL/GenBank/DDBJ databases">
        <authorList>
            <person name="Chiriac C."/>
            <person name="Salcher M."/>
            <person name="Ghai R."/>
            <person name="Kavagutti S V."/>
        </authorList>
    </citation>
    <scope>NUCLEOTIDE SEQUENCE</scope>
</reference>
<comment type="pathway">
    <text evidence="1">Nitrogen metabolism; urea degradation; CO(2) and NH(3) from urea (urease route): step 1/1.</text>
</comment>
<dbReference type="Pfam" id="PF00547">
    <property type="entry name" value="Urease_gamma"/>
    <property type="match status" value="1"/>
</dbReference>
<dbReference type="EMBL" id="CAFBNB010000047">
    <property type="protein sequence ID" value="CAB4923997.1"/>
    <property type="molecule type" value="Genomic_DNA"/>
</dbReference>
<dbReference type="InterPro" id="IPR050069">
    <property type="entry name" value="Urease_subunit"/>
</dbReference>
<gene>
    <name evidence="4" type="ORF">UFOPK3720_00379</name>
</gene>
<organism evidence="4">
    <name type="scientific">freshwater metagenome</name>
    <dbReference type="NCBI Taxonomy" id="449393"/>
    <lineage>
        <taxon>unclassified sequences</taxon>
        <taxon>metagenomes</taxon>
        <taxon>ecological metagenomes</taxon>
    </lineage>
</organism>
<dbReference type="SUPFAM" id="SSF54111">
    <property type="entry name" value="Urease, gamma-subunit"/>
    <property type="match status" value="1"/>
</dbReference>
<dbReference type="Pfam" id="PF00699">
    <property type="entry name" value="Urease_beta"/>
    <property type="match status" value="1"/>
</dbReference>
<dbReference type="EC" id="3.5.1.5" evidence="2"/>
<proteinExistence type="predicted"/>
<protein>
    <recommendedName>
        <fullName evidence="2">urease</fullName>
        <ecNumber evidence="2">3.5.1.5</ecNumber>
    </recommendedName>
</protein>
<dbReference type="InterPro" id="IPR036463">
    <property type="entry name" value="Urease_gamma_sf"/>
</dbReference>
<sequence length="244" mass="26087">MALTPGEADRLLLYTQGLLARERRERGLLLNVPEATALIANAVCEAARDGRDLRAAREIGRSMLSTADILPGVAEVVTEVSVEARFDDGTRLVVVRDPFRIGSEPAPASDGVALVPSTSMIRVENCARTPIGLTSHIHLAEVNPRLRLDRSAAYGQRLALPSGDTVWISPGETVELPVQPIGGDRIVIGNTGVVDGPLDDVARKSRALTTLRACGYLDSEHQDDAVPNADDAVAALMRVREASR</sequence>
<dbReference type="GO" id="GO:0035550">
    <property type="term" value="C:urease complex"/>
    <property type="evidence" value="ECO:0007669"/>
    <property type="project" value="InterPro"/>
</dbReference>
<dbReference type="GO" id="GO:0009039">
    <property type="term" value="F:urease activity"/>
    <property type="evidence" value="ECO:0007669"/>
    <property type="project" value="UniProtKB-EC"/>
</dbReference>
<evidence type="ECO:0000256" key="1">
    <source>
        <dbReference type="ARBA" id="ARBA00004897"/>
    </source>
</evidence>
<keyword evidence="3" id="KW-0378">Hydrolase</keyword>
<dbReference type="NCBIfam" id="TIGR00193">
    <property type="entry name" value="urease_gam"/>
    <property type="match status" value="1"/>
</dbReference>
<dbReference type="SUPFAM" id="SSF51278">
    <property type="entry name" value="Urease, beta-subunit"/>
    <property type="match status" value="1"/>
</dbReference>